<reference evidence="8" key="1">
    <citation type="journal article" date="2020" name="mSystems">
        <title>Genome- and Community-Level Interaction Insights into Carbon Utilization and Element Cycling Functions of Hydrothermarchaeota in Hydrothermal Sediment.</title>
        <authorList>
            <person name="Zhou Z."/>
            <person name="Liu Y."/>
            <person name="Xu W."/>
            <person name="Pan J."/>
            <person name="Luo Z.H."/>
            <person name="Li M."/>
        </authorList>
    </citation>
    <scope>NUCLEOTIDE SEQUENCE [LARGE SCALE GENOMIC DNA]</scope>
    <source>
        <strain evidence="8">SpSt-648</strain>
    </source>
</reference>
<dbReference type="Gene3D" id="2.40.40.20">
    <property type="match status" value="1"/>
</dbReference>
<dbReference type="InterPro" id="IPR050168">
    <property type="entry name" value="AAA_ATPase_domain"/>
</dbReference>
<dbReference type="InterPro" id="IPR009010">
    <property type="entry name" value="Asp_de-COase-like_dom_sf"/>
</dbReference>
<dbReference type="FunFam" id="3.40.50.300:FF:000012">
    <property type="entry name" value="Transitional endoplasmic reticulum ATPase"/>
    <property type="match status" value="1"/>
</dbReference>
<protein>
    <submittedName>
        <fullName evidence="8">AAA family ATPase</fullName>
    </submittedName>
</protein>
<dbReference type="PANTHER" id="PTHR23077">
    <property type="entry name" value="AAA-FAMILY ATPASE"/>
    <property type="match status" value="1"/>
</dbReference>
<dbReference type="SMART" id="SM00382">
    <property type="entry name" value="AAA"/>
    <property type="match status" value="2"/>
</dbReference>
<keyword evidence="4" id="KW-0067">ATP-binding</keyword>
<gene>
    <name evidence="8" type="ORF">ENU20_01170</name>
</gene>
<dbReference type="SUPFAM" id="SSF54585">
    <property type="entry name" value="Cdc48 domain 2-like"/>
    <property type="match status" value="1"/>
</dbReference>
<feature type="domain" description="AAA+ ATPase" evidence="5">
    <location>
        <begin position="213"/>
        <end position="349"/>
    </location>
</feature>
<dbReference type="AlphaFoldDB" id="A0A7C4JKY5"/>
<dbReference type="CDD" id="cd19511">
    <property type="entry name" value="RecA-like_CDC48_r2-like"/>
    <property type="match status" value="1"/>
</dbReference>
<dbReference type="InterPro" id="IPR027417">
    <property type="entry name" value="P-loop_NTPase"/>
</dbReference>
<dbReference type="InterPro" id="IPR003960">
    <property type="entry name" value="ATPase_AAA_CS"/>
</dbReference>
<sequence length="728" mass="81985">MDSTQSKIPLVVLEADSKDVGKGIARVDPYVMEKLKLENGDVIYIEGKRKTVARVSQGSTQDWGLHVIRLDHNIRKNANVKIGEIVYIEKTQAYVASLLKITPYKYATPMDNEVKKYIKRKLVGRVVIKDDVVYIKFPGIPESLPFTVVYTKPRGPVIIDEDTELIVLDKPTRIPVVTYEDIGGLSHVIRRIKELVELPLRYPDIFRRLGIEPPRGILLYGPPGCGKTLLAKAIANETNSYFISINGPEIMSKYYGESEQKLREIFEQAKKNAPAIIFVDEIDSIAPKREEVVGEVEKRVVAQLLTLMDGLESRGDVIVIAATNRPNAVDPALRRPGRFDVEIEVPMPDKKGRLEILQIHTRNTPLGEDVDLVKIAEMTHGYTGADLAALVKEAALAALRRILPNIDIDLDNIPQDIYDKIEIKMEDFINAMKRIIPSGLREVYVEVPEVKWSDIGGLEEVKQELREMIEWPLKYPLVFKRMGISPPRGIILTGPPGCGKTLLAKAAAHESGANLIAVRGPEVLSKWVGESERAIREIFNKARMYAPAIILFDEIESIAPARGYGYDSFVTERVVSQLLTEMSGIEKLENVVVIGATNRPDLMDPALLRPGRFDKIIYIPPPDYKSRLEILKIHTRFTPLAEDVDLEELARRTEGYSGADLEALVREAVMIALRENMDSSVVTMKHFEKALENVKPSITPEIMKFYQEWFSRAKQRIVSETKKPIVQM</sequence>
<evidence type="ECO:0000256" key="4">
    <source>
        <dbReference type="ARBA" id="ARBA00022840"/>
    </source>
</evidence>
<dbReference type="InterPro" id="IPR005938">
    <property type="entry name" value="AAA_ATPase_CDC48"/>
</dbReference>
<dbReference type="Gene3D" id="3.10.330.10">
    <property type="match status" value="1"/>
</dbReference>
<dbReference type="EMBL" id="DTBP01000011">
    <property type="protein sequence ID" value="HGQ73679.1"/>
    <property type="molecule type" value="Genomic_DNA"/>
</dbReference>
<keyword evidence="2" id="KW-0677">Repeat</keyword>
<organism evidence="8">
    <name type="scientific">Staphylothermus marinus</name>
    <dbReference type="NCBI Taxonomy" id="2280"/>
    <lineage>
        <taxon>Archaea</taxon>
        <taxon>Thermoproteota</taxon>
        <taxon>Thermoprotei</taxon>
        <taxon>Desulfurococcales</taxon>
        <taxon>Desulfurococcaceae</taxon>
        <taxon>Staphylothermus</taxon>
    </lineage>
</organism>
<evidence type="ECO:0000313" key="8">
    <source>
        <dbReference type="EMBL" id="HGQ73679.1"/>
    </source>
</evidence>
<dbReference type="InterPro" id="IPR041569">
    <property type="entry name" value="AAA_lid_3"/>
</dbReference>
<dbReference type="Gene3D" id="3.40.50.300">
    <property type="entry name" value="P-loop containing nucleotide triphosphate hydrolases"/>
    <property type="match status" value="2"/>
</dbReference>
<dbReference type="GO" id="GO:0005524">
    <property type="term" value="F:ATP binding"/>
    <property type="evidence" value="ECO:0007669"/>
    <property type="project" value="UniProtKB-KW"/>
</dbReference>
<dbReference type="FunFam" id="1.10.8.60:FF:000038">
    <property type="entry name" value="spermatogenesis-associated protein 5-like protein 1"/>
    <property type="match status" value="1"/>
</dbReference>
<comment type="caution">
    <text evidence="8">The sequence shown here is derived from an EMBL/GenBank/DDBJ whole genome shotgun (WGS) entry which is preliminary data.</text>
</comment>
<dbReference type="Pfam" id="PF02359">
    <property type="entry name" value="CDC48_N"/>
    <property type="match status" value="1"/>
</dbReference>
<name>A0A7C4JKY5_STAMA</name>
<dbReference type="InterPro" id="IPR029067">
    <property type="entry name" value="CDC48_domain_2-like_sf"/>
</dbReference>
<dbReference type="SUPFAM" id="SSF52540">
    <property type="entry name" value="P-loop containing nucleoside triphosphate hydrolases"/>
    <property type="match status" value="2"/>
</dbReference>
<dbReference type="FunFam" id="1.10.8.60:FF:000057">
    <property type="entry name" value="AAA family ATPase, CDC48 subfamily"/>
    <property type="match status" value="1"/>
</dbReference>
<dbReference type="SMART" id="SM01072">
    <property type="entry name" value="CDC48_2"/>
    <property type="match status" value="1"/>
</dbReference>
<evidence type="ECO:0000259" key="7">
    <source>
        <dbReference type="SMART" id="SM01073"/>
    </source>
</evidence>
<dbReference type="Pfam" id="PF17862">
    <property type="entry name" value="AAA_lid_3"/>
    <property type="match status" value="2"/>
</dbReference>
<feature type="domain" description="AAA+ ATPase" evidence="5">
    <location>
        <begin position="486"/>
        <end position="623"/>
    </location>
</feature>
<dbReference type="InterPro" id="IPR004201">
    <property type="entry name" value="Cdc48_dom2"/>
</dbReference>
<dbReference type="Gene3D" id="1.10.8.60">
    <property type="match status" value="2"/>
</dbReference>
<evidence type="ECO:0000259" key="5">
    <source>
        <dbReference type="SMART" id="SM00382"/>
    </source>
</evidence>
<dbReference type="SUPFAM" id="SSF50692">
    <property type="entry name" value="ADC-like"/>
    <property type="match status" value="1"/>
</dbReference>
<comment type="similarity">
    <text evidence="1">Belongs to the AAA ATPase family. CDC48 subfamily.</text>
</comment>
<dbReference type="InterPro" id="IPR003959">
    <property type="entry name" value="ATPase_AAA_core"/>
</dbReference>
<dbReference type="InterPro" id="IPR003593">
    <property type="entry name" value="AAA+_ATPase"/>
</dbReference>
<feature type="domain" description="CDC48 N-terminal subdomain" evidence="7">
    <location>
        <begin position="9"/>
        <end position="93"/>
    </location>
</feature>
<evidence type="ECO:0000256" key="1">
    <source>
        <dbReference type="ARBA" id="ARBA00009833"/>
    </source>
</evidence>
<feature type="domain" description="CDC48" evidence="6">
    <location>
        <begin position="109"/>
        <end position="174"/>
    </location>
</feature>
<dbReference type="NCBIfam" id="TIGR01243">
    <property type="entry name" value="CDC48"/>
    <property type="match status" value="1"/>
</dbReference>
<dbReference type="InterPro" id="IPR003338">
    <property type="entry name" value="CDC4_N-term_subdom"/>
</dbReference>
<evidence type="ECO:0000256" key="2">
    <source>
        <dbReference type="ARBA" id="ARBA00022737"/>
    </source>
</evidence>
<evidence type="ECO:0000256" key="3">
    <source>
        <dbReference type="ARBA" id="ARBA00022741"/>
    </source>
</evidence>
<proteinExistence type="inferred from homology"/>
<dbReference type="Pfam" id="PF02933">
    <property type="entry name" value="CDC48_2"/>
    <property type="match status" value="1"/>
</dbReference>
<dbReference type="GO" id="GO:0005737">
    <property type="term" value="C:cytoplasm"/>
    <property type="evidence" value="ECO:0007669"/>
    <property type="project" value="UniProtKB-ARBA"/>
</dbReference>
<dbReference type="PROSITE" id="PS00674">
    <property type="entry name" value="AAA"/>
    <property type="match status" value="2"/>
</dbReference>
<dbReference type="FunFam" id="3.40.50.300:FF:000018">
    <property type="entry name" value="Cell division control 48"/>
    <property type="match status" value="1"/>
</dbReference>
<dbReference type="SMART" id="SM01073">
    <property type="entry name" value="CDC48_N"/>
    <property type="match status" value="1"/>
</dbReference>
<keyword evidence="3" id="KW-0547">Nucleotide-binding</keyword>
<dbReference type="PANTHER" id="PTHR23077:SF171">
    <property type="entry name" value="NUCLEAR VALOSIN-CONTAINING PROTEIN-LIKE"/>
    <property type="match status" value="1"/>
</dbReference>
<dbReference type="FunFam" id="2.40.40.20:FF:000007">
    <property type="entry name" value="AAA family ATPase"/>
    <property type="match status" value="1"/>
</dbReference>
<dbReference type="GO" id="GO:0016887">
    <property type="term" value="F:ATP hydrolysis activity"/>
    <property type="evidence" value="ECO:0007669"/>
    <property type="project" value="InterPro"/>
</dbReference>
<evidence type="ECO:0000259" key="6">
    <source>
        <dbReference type="SMART" id="SM01072"/>
    </source>
</evidence>
<accession>A0A7C4JKY5</accession>
<dbReference type="Pfam" id="PF00004">
    <property type="entry name" value="AAA"/>
    <property type="match status" value="2"/>
</dbReference>